<dbReference type="InterPro" id="IPR052022">
    <property type="entry name" value="26kDa_periplasmic_antigen"/>
</dbReference>
<feature type="signal peptide" evidence="1">
    <location>
        <begin position="1"/>
        <end position="19"/>
    </location>
</feature>
<dbReference type="Pfam" id="PF04402">
    <property type="entry name" value="SIMPL"/>
    <property type="match status" value="1"/>
</dbReference>
<dbReference type="Gene3D" id="3.30.70.2970">
    <property type="entry name" value="Protein of unknown function (DUF541), domain 2"/>
    <property type="match status" value="1"/>
</dbReference>
<dbReference type="EMBL" id="JAIQDJ010000006">
    <property type="protein sequence ID" value="MBZ4186761.1"/>
    <property type="molecule type" value="Genomic_DNA"/>
</dbReference>
<reference evidence="2" key="1">
    <citation type="submission" date="2021-09" db="EMBL/GenBank/DDBJ databases">
        <authorList>
            <person name="Wu T."/>
            <person name="Guo S.Z."/>
        </authorList>
    </citation>
    <scope>NUCLEOTIDE SEQUENCE</scope>
    <source>
        <strain evidence="2">RSS-23</strain>
    </source>
</reference>
<dbReference type="Gene3D" id="3.30.110.170">
    <property type="entry name" value="Protein of unknown function (DUF541), domain 1"/>
    <property type="match status" value="1"/>
</dbReference>
<evidence type="ECO:0000256" key="1">
    <source>
        <dbReference type="SAM" id="SignalP"/>
    </source>
</evidence>
<keyword evidence="1" id="KW-0732">Signal</keyword>
<accession>A0ABS7TFZ3</accession>
<protein>
    <submittedName>
        <fullName evidence="2">SIMPL domain-containing protein</fullName>
    </submittedName>
</protein>
<dbReference type="Proteomes" id="UP001430290">
    <property type="component" value="Unassembled WGS sequence"/>
</dbReference>
<organism evidence="2 3">
    <name type="scientific">Thermomonas beijingensis</name>
    <dbReference type="NCBI Taxonomy" id="2872701"/>
    <lineage>
        <taxon>Bacteria</taxon>
        <taxon>Pseudomonadati</taxon>
        <taxon>Pseudomonadota</taxon>
        <taxon>Gammaproteobacteria</taxon>
        <taxon>Lysobacterales</taxon>
        <taxon>Lysobacteraceae</taxon>
        <taxon>Thermomonas</taxon>
    </lineage>
</organism>
<name>A0ABS7TFZ3_9GAMM</name>
<evidence type="ECO:0000313" key="2">
    <source>
        <dbReference type="EMBL" id="MBZ4186761.1"/>
    </source>
</evidence>
<sequence>MKRLLAGMLLSGCVLVAQAQSIGGAPFIAVHGKAKAEVVPDVFPLEITLKDTSLDAAKTQALIEGHAERILATVKQMKLQDADVTVSNMNVSPAYRYDRATEKQVFLGNVYQRVVKLRFHALADLSKMIGSLPSSKEIQIDTGEFETSHADDVRRALMTKAVEDARLTGEVMAKAVGRKLGSVHNVSNRGFNVQYVEGGNDDPPVVLASPKTLDSVTVTGSALMSPGAVMRQGHIELAQDVYVIYTLTD</sequence>
<gene>
    <name evidence="2" type="ORF">K7B09_10555</name>
</gene>
<dbReference type="PANTHER" id="PTHR34387">
    <property type="entry name" value="SLR1258 PROTEIN"/>
    <property type="match status" value="1"/>
</dbReference>
<dbReference type="RefSeq" id="WP_223629432.1">
    <property type="nucleotide sequence ID" value="NZ_JAIQDJ010000006.1"/>
</dbReference>
<comment type="caution">
    <text evidence="2">The sequence shown here is derived from an EMBL/GenBank/DDBJ whole genome shotgun (WGS) entry which is preliminary data.</text>
</comment>
<feature type="chain" id="PRO_5045052189" evidence="1">
    <location>
        <begin position="20"/>
        <end position="249"/>
    </location>
</feature>
<dbReference type="InterPro" id="IPR007497">
    <property type="entry name" value="SIMPL/DUF541"/>
</dbReference>
<evidence type="ECO:0000313" key="3">
    <source>
        <dbReference type="Proteomes" id="UP001430290"/>
    </source>
</evidence>
<proteinExistence type="predicted"/>
<dbReference type="PANTHER" id="PTHR34387:SF2">
    <property type="entry name" value="SLR1258 PROTEIN"/>
    <property type="match status" value="1"/>
</dbReference>
<keyword evidence="3" id="KW-1185">Reference proteome</keyword>